<organism evidence="4 5">
    <name type="scientific">Angiostrongylus cantonensis</name>
    <name type="common">Rat lungworm</name>
    <dbReference type="NCBI Taxonomy" id="6313"/>
    <lineage>
        <taxon>Eukaryota</taxon>
        <taxon>Metazoa</taxon>
        <taxon>Ecdysozoa</taxon>
        <taxon>Nematoda</taxon>
        <taxon>Chromadorea</taxon>
        <taxon>Rhabditida</taxon>
        <taxon>Rhabditina</taxon>
        <taxon>Rhabditomorpha</taxon>
        <taxon>Strongyloidea</taxon>
        <taxon>Metastrongylidae</taxon>
        <taxon>Angiostrongylus</taxon>
    </lineage>
</organism>
<dbReference type="PANTHER" id="PTHR23310">
    <property type="entry name" value="ACYL-COA-BINDING PROTEIN, ACBP"/>
    <property type="match status" value="1"/>
</dbReference>
<name>A0A0K0D2S2_ANGCA</name>
<keyword evidence="4" id="KW-1185">Reference proteome</keyword>
<evidence type="ECO:0000256" key="2">
    <source>
        <dbReference type="SAM" id="MobiDB-lite"/>
    </source>
</evidence>
<evidence type="ECO:0000259" key="3">
    <source>
        <dbReference type="PROSITE" id="PS51228"/>
    </source>
</evidence>
<dbReference type="Gene3D" id="1.20.80.10">
    <property type="match status" value="1"/>
</dbReference>
<dbReference type="PROSITE" id="PS00880">
    <property type="entry name" value="ACB_1"/>
    <property type="match status" value="1"/>
</dbReference>
<evidence type="ECO:0000313" key="4">
    <source>
        <dbReference type="Proteomes" id="UP000035642"/>
    </source>
</evidence>
<dbReference type="GO" id="GO:0005737">
    <property type="term" value="C:cytoplasm"/>
    <property type="evidence" value="ECO:0007669"/>
    <property type="project" value="TreeGrafter"/>
</dbReference>
<dbReference type="Proteomes" id="UP000035642">
    <property type="component" value="Unassembled WGS sequence"/>
</dbReference>
<feature type="compositionally biased region" description="Basic and acidic residues" evidence="2">
    <location>
        <begin position="125"/>
        <end position="138"/>
    </location>
</feature>
<feature type="compositionally biased region" description="Polar residues" evidence="2">
    <location>
        <begin position="161"/>
        <end position="171"/>
    </location>
</feature>
<reference evidence="5" key="2">
    <citation type="submission" date="2017-02" db="UniProtKB">
        <authorList>
            <consortium name="WormBaseParasite"/>
        </authorList>
    </citation>
    <scope>IDENTIFICATION</scope>
</reference>
<evidence type="ECO:0000313" key="5">
    <source>
        <dbReference type="WBParaSite" id="ACAC_0000436701-mRNA-1"/>
    </source>
</evidence>
<dbReference type="InterPro" id="IPR000582">
    <property type="entry name" value="Acyl-CoA-binding_protein"/>
</dbReference>
<dbReference type="InterPro" id="IPR014352">
    <property type="entry name" value="FERM/acyl-CoA-bd_prot_sf"/>
</dbReference>
<keyword evidence="1" id="KW-0446">Lipid-binding</keyword>
<dbReference type="PANTHER" id="PTHR23310:SF120">
    <property type="entry name" value="ACYL-COA-BINDING PROTEIN HOMOLOG 3"/>
    <property type="match status" value="1"/>
</dbReference>
<dbReference type="GO" id="GO:0000062">
    <property type="term" value="F:fatty-acyl-CoA binding"/>
    <property type="evidence" value="ECO:0007669"/>
    <property type="project" value="InterPro"/>
</dbReference>
<dbReference type="PRINTS" id="PR00689">
    <property type="entry name" value="ACOABINDINGP"/>
</dbReference>
<dbReference type="Pfam" id="PF00887">
    <property type="entry name" value="ACBP"/>
    <property type="match status" value="1"/>
</dbReference>
<evidence type="ECO:0000256" key="1">
    <source>
        <dbReference type="ARBA" id="ARBA00023121"/>
    </source>
</evidence>
<dbReference type="InterPro" id="IPR022408">
    <property type="entry name" value="Acyl-CoA-binding_prot_CS"/>
</dbReference>
<dbReference type="GO" id="GO:0006631">
    <property type="term" value="P:fatty acid metabolic process"/>
    <property type="evidence" value="ECO:0007669"/>
    <property type="project" value="TreeGrafter"/>
</dbReference>
<feature type="compositionally biased region" description="Basic and acidic residues" evidence="2">
    <location>
        <begin position="174"/>
        <end position="185"/>
    </location>
</feature>
<reference evidence="4" key="1">
    <citation type="submission" date="2012-09" db="EMBL/GenBank/DDBJ databases">
        <authorList>
            <person name="Martin A.A."/>
        </authorList>
    </citation>
    <scope>NUCLEOTIDE SEQUENCE</scope>
</reference>
<dbReference type="WBParaSite" id="ACAC_0000436701-mRNA-1">
    <property type="protein sequence ID" value="ACAC_0000436701-mRNA-1"/>
    <property type="gene ID" value="ACAC_0000436701"/>
</dbReference>
<feature type="region of interest" description="Disordered" evidence="2">
    <location>
        <begin position="161"/>
        <end position="191"/>
    </location>
</feature>
<sequence>LLSSYFSGPVTTTTDEKLAFYSLYKQATVGPCNTCQPRFWNIVEKFKWDAWNNLGTMEPTEAKKNYVSRLLRKIIAASEEHDDEEWMHSELYEQRVPKFAILGLQPADSTSKNYDLVDGTDVNDSAEHSREGDRRVEDNAVLENGCSDVEYVDARDEQYLSRVSSPANQASEPKACDRGDSELRKNATPSENKSEIRLVCSHYFSKKLSGYV</sequence>
<accession>A0A0K0D2S2</accession>
<feature type="domain" description="ACB" evidence="3">
    <location>
        <begin position="1"/>
        <end position="79"/>
    </location>
</feature>
<dbReference type="STRING" id="6313.A0A0K0D2S2"/>
<feature type="region of interest" description="Disordered" evidence="2">
    <location>
        <begin position="112"/>
        <end position="140"/>
    </location>
</feature>
<dbReference type="SUPFAM" id="SSF47027">
    <property type="entry name" value="Acyl-CoA binding protein"/>
    <property type="match status" value="1"/>
</dbReference>
<dbReference type="AlphaFoldDB" id="A0A0K0D2S2"/>
<protein>
    <submittedName>
        <fullName evidence="5">ACB domain-containing protein</fullName>
    </submittedName>
</protein>
<dbReference type="PROSITE" id="PS51228">
    <property type="entry name" value="ACB_2"/>
    <property type="match status" value="1"/>
</dbReference>
<proteinExistence type="predicted"/>
<dbReference type="InterPro" id="IPR035984">
    <property type="entry name" value="Acyl-CoA-binding_sf"/>
</dbReference>